<gene>
    <name evidence="3" type="ORF">ACFQGD_28125</name>
</gene>
<keyword evidence="1" id="KW-0560">Oxidoreductase</keyword>
<reference evidence="4" key="1">
    <citation type="journal article" date="2019" name="Int. J. Syst. Evol. Microbiol.">
        <title>The Global Catalogue of Microorganisms (GCM) 10K type strain sequencing project: providing services to taxonomists for standard genome sequencing and annotation.</title>
        <authorList>
            <consortium name="The Broad Institute Genomics Platform"/>
            <consortium name="The Broad Institute Genome Sequencing Center for Infectious Disease"/>
            <person name="Wu L."/>
            <person name="Ma J."/>
        </authorList>
    </citation>
    <scope>NUCLEOTIDE SEQUENCE [LARGE SCALE GENOMIC DNA]</scope>
    <source>
        <strain evidence="4">KCTC 32255</strain>
    </source>
</reference>
<organism evidence="3 4">
    <name type="scientific">Haloechinothrix salitolerans</name>
    <dbReference type="NCBI Taxonomy" id="926830"/>
    <lineage>
        <taxon>Bacteria</taxon>
        <taxon>Bacillati</taxon>
        <taxon>Actinomycetota</taxon>
        <taxon>Actinomycetes</taxon>
        <taxon>Pseudonocardiales</taxon>
        <taxon>Pseudonocardiaceae</taxon>
        <taxon>Haloechinothrix</taxon>
    </lineage>
</organism>
<evidence type="ECO:0000313" key="3">
    <source>
        <dbReference type="EMBL" id="MFC6870995.1"/>
    </source>
</evidence>
<proteinExistence type="inferred from homology"/>
<evidence type="ECO:0000259" key="2">
    <source>
        <dbReference type="PROSITE" id="PS51471"/>
    </source>
</evidence>
<dbReference type="PROSITE" id="PS51471">
    <property type="entry name" value="FE2OG_OXY"/>
    <property type="match status" value="1"/>
</dbReference>
<dbReference type="InterPro" id="IPR056470">
    <property type="entry name" value="BesD/HalB-like"/>
</dbReference>
<comment type="caution">
    <text evidence="3">The sequence shown here is derived from an EMBL/GenBank/DDBJ whole genome shotgun (WGS) entry which is preliminary data.</text>
</comment>
<keyword evidence="1" id="KW-0479">Metal-binding</keyword>
<dbReference type="InterPro" id="IPR005123">
    <property type="entry name" value="Oxoglu/Fe-dep_dioxygenase_dom"/>
</dbReference>
<evidence type="ECO:0000313" key="4">
    <source>
        <dbReference type="Proteomes" id="UP001596337"/>
    </source>
</evidence>
<dbReference type="RefSeq" id="WP_345406584.1">
    <property type="nucleotide sequence ID" value="NZ_BAABLA010000122.1"/>
</dbReference>
<name>A0ABW2C8Z9_9PSEU</name>
<dbReference type="Pfam" id="PF23169">
    <property type="entry name" value="HalD"/>
    <property type="match status" value="1"/>
</dbReference>
<keyword evidence="4" id="KW-1185">Reference proteome</keyword>
<accession>A0ABW2C8Z9</accession>
<protein>
    <submittedName>
        <fullName evidence="3">ArpA protein</fullName>
    </submittedName>
</protein>
<dbReference type="Proteomes" id="UP001596337">
    <property type="component" value="Unassembled WGS sequence"/>
</dbReference>
<comment type="similarity">
    <text evidence="1">Belongs to the iron/ascorbate-dependent oxidoreductase family.</text>
</comment>
<feature type="domain" description="Fe2OG dioxygenase" evidence="2">
    <location>
        <begin position="140"/>
        <end position="251"/>
    </location>
</feature>
<keyword evidence="1" id="KW-0408">Iron</keyword>
<sequence>MDASGTQVVEQLVDTESYPLSEPGSDRWREVVATIRGELLDDGCSVLSEFVRPELRDVLRREGAGMAPDAYYDAETVNAYNVDTGADLPDDHPGRTPMRRGNAFVPRDAIPPDAIIHRLYTNALFQRFLADCFELTEIHPLADPLAGLVLNVVSPGKEHPWHFDTNEFTVTMLTQEAEAGGVFEYCPNIRSAESENFDDVNAVLAGDGEHLIRRLELRPGDLQLFKGRYALHRVSAVRGERARHTAIFAYSERDGVIGTPARTKQLFGRVLPEHHAAAAQAVRVDQLLD</sequence>
<dbReference type="SUPFAM" id="SSF51197">
    <property type="entry name" value="Clavaminate synthase-like"/>
    <property type="match status" value="1"/>
</dbReference>
<evidence type="ECO:0000256" key="1">
    <source>
        <dbReference type="RuleBase" id="RU003682"/>
    </source>
</evidence>
<dbReference type="EMBL" id="JBHSXX010000001">
    <property type="protein sequence ID" value="MFC6870995.1"/>
    <property type="molecule type" value="Genomic_DNA"/>
</dbReference>